<name>A0A1U9K4X4_9BACL</name>
<dbReference type="STRING" id="1471761.B0W44_04260"/>
<dbReference type="PANTHER" id="PTHR34217:SF1">
    <property type="entry name" value="CARBOXYPEPTIDASE 1"/>
    <property type="match status" value="1"/>
</dbReference>
<dbReference type="RefSeq" id="WP_077718918.1">
    <property type="nucleotide sequence ID" value="NZ_CP019699.1"/>
</dbReference>
<dbReference type="InterPro" id="IPR001333">
    <property type="entry name" value="Peptidase_M32_Taq"/>
</dbReference>
<dbReference type="InterPro" id="IPR001548">
    <property type="entry name" value="Peptidase_M2"/>
</dbReference>
<dbReference type="GO" id="GO:0008241">
    <property type="term" value="F:peptidyl-dipeptidase activity"/>
    <property type="evidence" value="ECO:0007669"/>
    <property type="project" value="InterPro"/>
</dbReference>
<gene>
    <name evidence="4" type="ORF">B0W44_04260</name>
</gene>
<keyword evidence="3" id="KW-0325">Glycoprotein</keyword>
<dbReference type="GO" id="GO:0006508">
    <property type="term" value="P:proteolysis"/>
    <property type="evidence" value="ECO:0007669"/>
    <property type="project" value="InterPro"/>
</dbReference>
<evidence type="ECO:0000256" key="3">
    <source>
        <dbReference type="ARBA" id="ARBA00023180"/>
    </source>
</evidence>
<keyword evidence="1" id="KW-0732">Signal</keyword>
<protein>
    <submittedName>
        <fullName evidence="4">Uncharacterized protein</fullName>
    </submittedName>
</protein>
<reference evidence="4 5" key="1">
    <citation type="journal article" date="2015" name="Int. J. Syst. Evol. Microbiol.">
        <title>Novibacillus thermophilus gen. nov., sp. nov., a Gram-staining-negative and moderately thermophilic member of the family Thermoactinomycetaceae.</title>
        <authorList>
            <person name="Yang G."/>
            <person name="Chen J."/>
            <person name="Zhou S."/>
        </authorList>
    </citation>
    <scope>NUCLEOTIDE SEQUENCE [LARGE SCALE GENOMIC DNA]</scope>
    <source>
        <strain evidence="4 5">SG-1</strain>
    </source>
</reference>
<dbReference type="GO" id="GO:0016020">
    <property type="term" value="C:membrane"/>
    <property type="evidence" value="ECO:0007669"/>
    <property type="project" value="InterPro"/>
</dbReference>
<accession>A0A1U9K4X4</accession>
<dbReference type="PANTHER" id="PTHR34217">
    <property type="entry name" value="METAL-DEPENDENT CARBOXYPEPTIDASE"/>
    <property type="match status" value="1"/>
</dbReference>
<dbReference type="AlphaFoldDB" id="A0A1U9K4X4"/>
<dbReference type="OrthoDB" id="9762795at2"/>
<proteinExistence type="predicted"/>
<evidence type="ECO:0000256" key="2">
    <source>
        <dbReference type="ARBA" id="ARBA00023157"/>
    </source>
</evidence>
<dbReference type="Proteomes" id="UP000188603">
    <property type="component" value="Chromosome"/>
</dbReference>
<dbReference type="GO" id="GO:0004181">
    <property type="term" value="F:metallocarboxypeptidase activity"/>
    <property type="evidence" value="ECO:0007669"/>
    <property type="project" value="InterPro"/>
</dbReference>
<keyword evidence="5" id="KW-1185">Reference proteome</keyword>
<organism evidence="4 5">
    <name type="scientific">Novibacillus thermophilus</name>
    <dbReference type="NCBI Taxonomy" id="1471761"/>
    <lineage>
        <taxon>Bacteria</taxon>
        <taxon>Bacillati</taxon>
        <taxon>Bacillota</taxon>
        <taxon>Bacilli</taxon>
        <taxon>Bacillales</taxon>
        <taxon>Thermoactinomycetaceae</taxon>
        <taxon>Novibacillus</taxon>
    </lineage>
</organism>
<dbReference type="KEGG" id="ntr:B0W44_04260"/>
<dbReference type="Gene3D" id="1.10.1370.30">
    <property type="match status" value="1"/>
</dbReference>
<dbReference type="Pfam" id="PF01401">
    <property type="entry name" value="Peptidase_M2"/>
    <property type="match status" value="2"/>
</dbReference>
<evidence type="ECO:0000256" key="1">
    <source>
        <dbReference type="ARBA" id="ARBA00022729"/>
    </source>
</evidence>
<dbReference type="EMBL" id="CP019699">
    <property type="protein sequence ID" value="AQS55101.1"/>
    <property type="molecule type" value="Genomic_DNA"/>
</dbReference>
<dbReference type="SUPFAM" id="SSF55486">
    <property type="entry name" value="Metalloproteases ('zincins'), catalytic domain"/>
    <property type="match status" value="1"/>
</dbReference>
<evidence type="ECO:0000313" key="4">
    <source>
        <dbReference type="EMBL" id="AQS55101.1"/>
    </source>
</evidence>
<keyword evidence="2" id="KW-1015">Disulfide bond</keyword>
<evidence type="ECO:0000313" key="5">
    <source>
        <dbReference type="Proteomes" id="UP000188603"/>
    </source>
</evidence>
<sequence>MDEQAQALLDRLVPELADLQKRAALAYWKATTTGDKQYEQQYSELEKQYREKLADEQLFERLKTLKDGEVSDPVIARQITLLYNEALPNQIPKEDIAELVQRTAEIESTFTRFRATYQGKPISDNEIRQILETETDTYKRKEAWYASKQIGEKIVDKLIELVKHRNAIARKLGFRDFFQMMLTVQETDEGELFSLMDELKQKTDQPYADIKGEMDKIIASRYKDLRPEGLRHWHYVDPFFQEAPDVFDVDLNRIFQDKKLEDIAAAFYKAIGFDVTDILARSDLYERDQKQQHAFCTDIDREGDVRIVCNLQPNEKWMSTLLHELGHAVYDKYHDETLPYVLRQPAHIASTESIAMMMGRLTKNVSWLTHYAGIDGETAENMKINLTKQAVLAQLILLRWCLVMVYFERDLYANPDQDLTKRWWHYVETIQFVPCPEARHKPDWASKIHFTVAPVYYQNYLLGELMASQIWTTIEKTVGSGGDDLVKHEGVGQFLKENIFRHGAKYQWNDLLEKATGEKLNPDHHVNYLVSTVEQLVETKKKKAPRKKTPTKKDTKE</sequence>